<organism evidence="1 2">
    <name type="scientific">Paenarthrobacter nicotinovorans</name>
    <name type="common">Arthrobacter nicotinovorans</name>
    <dbReference type="NCBI Taxonomy" id="29320"/>
    <lineage>
        <taxon>Bacteria</taxon>
        <taxon>Bacillati</taxon>
        <taxon>Actinomycetota</taxon>
        <taxon>Actinomycetes</taxon>
        <taxon>Micrococcales</taxon>
        <taxon>Micrococcaceae</taxon>
        <taxon>Paenarthrobacter</taxon>
    </lineage>
</organism>
<keyword evidence="2" id="KW-1185">Reference proteome</keyword>
<sequence length="254" mass="27933">MQKSNNLQVWNEELDAARRYVIIGLDADEAVSGLRVIAGADLVAYDTTGTLTKKFQASRRIDGPSKLVNDRDTANFVAHLGDCWDAGRLARLSPVEKPLYERVLNIRAIHEALLPMVGMTFADPGMIQERNRGAVIHREACSRLGLRGYADHGQFPDILSQVLEVKLQLARTVDLGLELPSALTPIASLDGVLTAADVRYALFYGQRAADGLTFTLTSLVVASGAHFFEEFQQFGGNVSNAKLQLRLPPDFYFN</sequence>
<protein>
    <submittedName>
        <fullName evidence="1">Uncharacterized protein</fullName>
    </submittedName>
</protein>
<accession>A0ABT9TLM0</accession>
<evidence type="ECO:0000313" key="2">
    <source>
        <dbReference type="Proteomes" id="UP001244563"/>
    </source>
</evidence>
<proteinExistence type="predicted"/>
<dbReference type="RefSeq" id="WP_306878224.1">
    <property type="nucleotide sequence ID" value="NZ_JAUSSW010000005.1"/>
</dbReference>
<reference evidence="1 2" key="1">
    <citation type="submission" date="2023-07" db="EMBL/GenBank/DDBJ databases">
        <title>Sorghum-associated microbial communities from plants grown in Nebraska, USA.</title>
        <authorList>
            <person name="Schachtman D."/>
        </authorList>
    </citation>
    <scope>NUCLEOTIDE SEQUENCE [LARGE SCALE GENOMIC DNA]</scope>
    <source>
        <strain evidence="1 2">CC523</strain>
    </source>
</reference>
<gene>
    <name evidence="1" type="ORF">J2T10_002212</name>
</gene>
<evidence type="ECO:0000313" key="1">
    <source>
        <dbReference type="EMBL" id="MDQ0102559.1"/>
    </source>
</evidence>
<dbReference type="EMBL" id="JAUSSW010000005">
    <property type="protein sequence ID" value="MDQ0102559.1"/>
    <property type="molecule type" value="Genomic_DNA"/>
</dbReference>
<name>A0ABT9TLM0_PAENI</name>
<comment type="caution">
    <text evidence="1">The sequence shown here is derived from an EMBL/GenBank/DDBJ whole genome shotgun (WGS) entry which is preliminary data.</text>
</comment>
<dbReference type="Proteomes" id="UP001244563">
    <property type="component" value="Unassembled WGS sequence"/>
</dbReference>